<evidence type="ECO:0000313" key="1">
    <source>
        <dbReference type="EMBL" id="KAK9137245.1"/>
    </source>
</evidence>
<gene>
    <name evidence="1" type="ORF">Sjap_007839</name>
</gene>
<keyword evidence="2" id="KW-1185">Reference proteome</keyword>
<protein>
    <submittedName>
        <fullName evidence="1">Uncharacterized protein</fullName>
    </submittedName>
</protein>
<proteinExistence type="predicted"/>
<sequence length="117" mass="13235">MTRVEDMRVDNFGRERVGRVWSRVAERRQLRRFGSDDDDSFGAARAMTVEEMSDDDDNFALQEGLVMKKRRQLREGGSGNGDLGLCILAIDVVKEQNIEAIDMKDMGTIGEDSDFVD</sequence>
<dbReference type="AlphaFoldDB" id="A0AAP0PE20"/>
<dbReference type="Proteomes" id="UP001417504">
    <property type="component" value="Unassembled WGS sequence"/>
</dbReference>
<organism evidence="1 2">
    <name type="scientific">Stephania japonica</name>
    <dbReference type="NCBI Taxonomy" id="461633"/>
    <lineage>
        <taxon>Eukaryota</taxon>
        <taxon>Viridiplantae</taxon>
        <taxon>Streptophyta</taxon>
        <taxon>Embryophyta</taxon>
        <taxon>Tracheophyta</taxon>
        <taxon>Spermatophyta</taxon>
        <taxon>Magnoliopsida</taxon>
        <taxon>Ranunculales</taxon>
        <taxon>Menispermaceae</taxon>
        <taxon>Menispermoideae</taxon>
        <taxon>Cissampelideae</taxon>
        <taxon>Stephania</taxon>
    </lineage>
</organism>
<accession>A0AAP0PE20</accession>
<reference evidence="1 2" key="1">
    <citation type="submission" date="2024-01" db="EMBL/GenBank/DDBJ databases">
        <title>Genome assemblies of Stephania.</title>
        <authorList>
            <person name="Yang L."/>
        </authorList>
    </citation>
    <scope>NUCLEOTIDE SEQUENCE [LARGE SCALE GENOMIC DNA]</scope>
    <source>
        <strain evidence="1">QJT</strain>
        <tissue evidence="1">Leaf</tissue>
    </source>
</reference>
<comment type="caution">
    <text evidence="1">The sequence shown here is derived from an EMBL/GenBank/DDBJ whole genome shotgun (WGS) entry which is preliminary data.</text>
</comment>
<evidence type="ECO:0000313" key="2">
    <source>
        <dbReference type="Proteomes" id="UP001417504"/>
    </source>
</evidence>
<name>A0AAP0PE20_9MAGN</name>
<dbReference type="EMBL" id="JBBNAE010000003">
    <property type="protein sequence ID" value="KAK9137245.1"/>
    <property type="molecule type" value="Genomic_DNA"/>
</dbReference>